<reference evidence="2" key="1">
    <citation type="journal article" date="2014" name="Int. J. Syst. Evol. Microbiol.">
        <title>Complete genome sequence of Corynebacterium casei LMG S-19264T (=DSM 44701T), isolated from a smear-ripened cheese.</title>
        <authorList>
            <consortium name="US DOE Joint Genome Institute (JGI-PGF)"/>
            <person name="Walter F."/>
            <person name="Albersmeier A."/>
            <person name="Kalinowski J."/>
            <person name="Ruckert C."/>
        </authorList>
    </citation>
    <scope>NUCLEOTIDE SEQUENCE</scope>
    <source>
        <strain evidence="2">JCM 11219</strain>
    </source>
</reference>
<proteinExistence type="predicted"/>
<evidence type="ECO:0000313" key="1">
    <source>
        <dbReference type="EMBL" id="BDR92253.1"/>
    </source>
</evidence>
<reference evidence="4" key="3">
    <citation type="submission" date="2022-09" db="EMBL/GenBank/DDBJ databases">
        <title>Complete genome sequence of Vulcanisaeta souniana.</title>
        <authorList>
            <person name="Kato S."/>
            <person name="Itoh T."/>
            <person name="Ohkuma M."/>
        </authorList>
    </citation>
    <scope>NUCLEOTIDE SEQUENCE [LARGE SCALE GENOMIC DNA]</scope>
    <source>
        <strain evidence="4">JCM 11219</strain>
    </source>
</reference>
<gene>
    <name evidence="2" type="ORF">GCM10007112_24030</name>
    <name evidence="1" type="ORF">Vsou_13460</name>
</gene>
<dbReference type="EMBL" id="BMNM01000014">
    <property type="protein sequence ID" value="GGI86227.1"/>
    <property type="molecule type" value="Genomic_DNA"/>
</dbReference>
<reference evidence="1" key="4">
    <citation type="journal article" date="2023" name="Microbiol. Resour. Announc.">
        <title>Complete Genome Sequence of Vulcanisaeta souniana Strain IC-059, a Hyperthermophilic Archaeon Isolated from Hot Spring Water in Japan.</title>
        <authorList>
            <person name="Kato S."/>
            <person name="Itoh T."/>
            <person name="Wu L."/>
            <person name="Ma J."/>
            <person name="Ohkuma M."/>
        </authorList>
    </citation>
    <scope>NUCLEOTIDE SEQUENCE</scope>
    <source>
        <strain evidence="1">JCM 11219</strain>
    </source>
</reference>
<accession>A0A830E4R5</accession>
<sequence length="293" mass="33250">MAGELMIRVKDLGIRRVFDEYPPRLLTGYGVVRVNPRAWRQLRRWVGGDVIANHAKARPDLLAWLRPWGGMWLYRVATDAYVDYPPSRVIEAVRRLLPNAEPVKLGSLFGKPEYVEYGAKYAESVLGYEASDGVVKGIWVRAGDDGYTAIRIRPFLGFKREISAVILPNRVSRRLHVERESRIEERLRVDIDASVATLRAFDISELVKYSIPFTVVNNIARRVRSFTHHWRVARALIGSDNAYALAIALGRALVSSSGESRERIARLLEQLTSDPMRFVRAYSEASSVPTQED</sequence>
<evidence type="ECO:0000313" key="2">
    <source>
        <dbReference type="EMBL" id="GGI86227.1"/>
    </source>
</evidence>
<organism evidence="2 3">
    <name type="scientific">Vulcanisaeta souniana JCM 11219</name>
    <dbReference type="NCBI Taxonomy" id="1293586"/>
    <lineage>
        <taxon>Archaea</taxon>
        <taxon>Thermoproteota</taxon>
        <taxon>Thermoprotei</taxon>
        <taxon>Thermoproteales</taxon>
        <taxon>Thermoproteaceae</taxon>
        <taxon>Vulcanisaeta</taxon>
    </lineage>
</organism>
<name>A0A830E4R5_9CREN</name>
<dbReference type="Proteomes" id="UP001060771">
    <property type="component" value="Chromosome"/>
</dbReference>
<evidence type="ECO:0000313" key="4">
    <source>
        <dbReference type="Proteomes" id="UP001060771"/>
    </source>
</evidence>
<dbReference type="EMBL" id="AP026830">
    <property type="protein sequence ID" value="BDR92253.1"/>
    <property type="molecule type" value="Genomic_DNA"/>
</dbReference>
<dbReference type="GeneID" id="76206897"/>
<evidence type="ECO:0000313" key="3">
    <source>
        <dbReference type="Proteomes" id="UP000657075"/>
    </source>
</evidence>
<protein>
    <submittedName>
        <fullName evidence="2">Uncharacterized protein</fullName>
    </submittedName>
</protein>
<dbReference type="RefSeq" id="WP_264890682.1">
    <property type="nucleotide sequence ID" value="NZ_AP026830.1"/>
</dbReference>
<dbReference type="AlphaFoldDB" id="A0A830E4R5"/>
<dbReference type="Proteomes" id="UP000657075">
    <property type="component" value="Unassembled WGS sequence"/>
</dbReference>
<keyword evidence="4" id="KW-1185">Reference proteome</keyword>
<reference evidence="2" key="2">
    <citation type="submission" date="2020-09" db="EMBL/GenBank/DDBJ databases">
        <authorList>
            <person name="Sun Q."/>
            <person name="Ohkuma M."/>
        </authorList>
    </citation>
    <scope>NUCLEOTIDE SEQUENCE</scope>
    <source>
        <strain evidence="2">JCM 11219</strain>
    </source>
</reference>